<dbReference type="Pfam" id="PF12833">
    <property type="entry name" value="HTH_18"/>
    <property type="match status" value="1"/>
</dbReference>
<evidence type="ECO:0000313" key="5">
    <source>
        <dbReference type="EMBL" id="TCI12641.1"/>
    </source>
</evidence>
<evidence type="ECO:0000259" key="4">
    <source>
        <dbReference type="PROSITE" id="PS01124"/>
    </source>
</evidence>
<keyword evidence="1" id="KW-0805">Transcription regulation</keyword>
<feature type="domain" description="HTH araC/xylS-type" evidence="4">
    <location>
        <begin position="163"/>
        <end position="261"/>
    </location>
</feature>
<dbReference type="PANTHER" id="PTHR46796">
    <property type="entry name" value="HTH-TYPE TRANSCRIPTIONAL ACTIVATOR RHAS-RELATED"/>
    <property type="match status" value="1"/>
</dbReference>
<keyword evidence="3" id="KW-0804">Transcription</keyword>
<evidence type="ECO:0000313" key="6">
    <source>
        <dbReference type="Proteomes" id="UP000291822"/>
    </source>
</evidence>
<keyword evidence="6" id="KW-1185">Reference proteome</keyword>
<dbReference type="SMART" id="SM00342">
    <property type="entry name" value="HTH_ARAC"/>
    <property type="match status" value="1"/>
</dbReference>
<dbReference type="PROSITE" id="PS01124">
    <property type="entry name" value="HTH_ARAC_FAMILY_2"/>
    <property type="match status" value="1"/>
</dbReference>
<keyword evidence="2" id="KW-0238">DNA-binding</keyword>
<dbReference type="EMBL" id="SJTG01000001">
    <property type="protein sequence ID" value="TCI12641.1"/>
    <property type="molecule type" value="Genomic_DNA"/>
</dbReference>
<dbReference type="AlphaFoldDB" id="A0A4R0YVV8"/>
<protein>
    <submittedName>
        <fullName evidence="5">AraC family transcriptional regulator</fullName>
    </submittedName>
</protein>
<comment type="caution">
    <text evidence="5">The sequence shown here is derived from an EMBL/GenBank/DDBJ whole genome shotgun (WGS) entry which is preliminary data.</text>
</comment>
<organism evidence="5 6">
    <name type="scientific">Dyella soli</name>
    <dbReference type="NCBI Taxonomy" id="522319"/>
    <lineage>
        <taxon>Bacteria</taxon>
        <taxon>Pseudomonadati</taxon>
        <taxon>Pseudomonadota</taxon>
        <taxon>Gammaproteobacteria</taxon>
        <taxon>Lysobacterales</taxon>
        <taxon>Rhodanobacteraceae</taxon>
        <taxon>Dyella</taxon>
    </lineage>
</organism>
<gene>
    <name evidence="5" type="ORF">EZM97_04645</name>
</gene>
<dbReference type="Proteomes" id="UP000291822">
    <property type="component" value="Unassembled WGS sequence"/>
</dbReference>
<evidence type="ECO:0000256" key="1">
    <source>
        <dbReference type="ARBA" id="ARBA00023015"/>
    </source>
</evidence>
<dbReference type="Gene3D" id="1.10.10.60">
    <property type="entry name" value="Homeodomain-like"/>
    <property type="match status" value="1"/>
</dbReference>
<dbReference type="GO" id="GO:0003700">
    <property type="term" value="F:DNA-binding transcription factor activity"/>
    <property type="evidence" value="ECO:0007669"/>
    <property type="project" value="InterPro"/>
</dbReference>
<dbReference type="GO" id="GO:0043565">
    <property type="term" value="F:sequence-specific DNA binding"/>
    <property type="evidence" value="ECO:0007669"/>
    <property type="project" value="InterPro"/>
</dbReference>
<reference evidence="5 6" key="1">
    <citation type="submission" date="2019-02" db="EMBL/GenBank/DDBJ databases">
        <title>Dyella amyloliquefaciens sp. nov., isolated from forest soil.</title>
        <authorList>
            <person name="Gao Z.-H."/>
            <person name="Qiu L.-H."/>
        </authorList>
    </citation>
    <scope>NUCLEOTIDE SEQUENCE [LARGE SCALE GENOMIC DNA]</scope>
    <source>
        <strain evidence="5 6">KACC 12747</strain>
    </source>
</reference>
<dbReference type="InterPro" id="IPR009057">
    <property type="entry name" value="Homeodomain-like_sf"/>
</dbReference>
<sequence>MSIMQTVLQTPHFIVINHVCQFPRVDCGYVQGDQPARIIFTRRGSFALHVKGKTRLARPGQAVMIDKHMEYHVTHPDTDGCDCCTDIWMDDATRDALREEGLASEASRALPHDLQFQRLHVELLQGIRKESGATSDAEDALYDALACLLQVSSQSSVEMRQVSRAEEAIVGHADENVDIATLARLVGCSPFHLCRVFRAATGQSLRQFRLQQRLGAAVGRLGDGEDDLAAMACDLGFSSHSHMTDAFRRFLGLAPAQLREQLRQSDLRHWRERLQAYPLRLASWTGPPAQ</sequence>
<dbReference type="InterPro" id="IPR050204">
    <property type="entry name" value="AraC_XylS_family_regulators"/>
</dbReference>
<evidence type="ECO:0000256" key="3">
    <source>
        <dbReference type="ARBA" id="ARBA00023163"/>
    </source>
</evidence>
<accession>A0A4R0YVV8</accession>
<proteinExistence type="predicted"/>
<evidence type="ECO:0000256" key="2">
    <source>
        <dbReference type="ARBA" id="ARBA00023125"/>
    </source>
</evidence>
<name>A0A4R0YVV8_9GAMM</name>
<dbReference type="InterPro" id="IPR018060">
    <property type="entry name" value="HTH_AraC"/>
</dbReference>
<dbReference type="SUPFAM" id="SSF46689">
    <property type="entry name" value="Homeodomain-like"/>
    <property type="match status" value="2"/>
</dbReference>
<dbReference type="RefSeq" id="WP_131150582.1">
    <property type="nucleotide sequence ID" value="NZ_SJTG01000001.1"/>
</dbReference>